<protein>
    <submittedName>
        <fullName evidence="1">Uncharacterized protein</fullName>
    </submittedName>
</protein>
<gene>
    <name evidence="1" type="ORF">BDN71DRAFT_1427226</name>
</gene>
<name>A0A9P6A7Q7_PLEER</name>
<dbReference type="Proteomes" id="UP000807025">
    <property type="component" value="Unassembled WGS sequence"/>
</dbReference>
<keyword evidence="2" id="KW-1185">Reference proteome</keyword>
<accession>A0A9P6A7Q7</accession>
<sequence>MTKLSEEGLTFFCPCQDCFQTSGLKLCVSLPPGNGVALSSWTICAVHPPGTPSIASVANSLAAAGGCPKPTMMYEHREKRGCSWSSKCNPGPHCTLTDAIMTVPESMIFFDSQAACPMIPCRAMQVMTINPDFPDTATAQSGPSFYFVHLNRDIGVRCTTVVVPRTAYRVLFTHRGLYLISECTGSYLSAKVSKNAAFFFRFPATRKQTIPHESSTSSHPHASTRVAVQVRSGVDAACPFKPLLLHPNSTHVARVWDAAQRDTVTVAGACIGTQWNPRTIDIGY</sequence>
<evidence type="ECO:0000313" key="2">
    <source>
        <dbReference type="Proteomes" id="UP000807025"/>
    </source>
</evidence>
<evidence type="ECO:0000313" key="1">
    <source>
        <dbReference type="EMBL" id="KAF9500786.1"/>
    </source>
</evidence>
<dbReference type="AlphaFoldDB" id="A0A9P6A7Q7"/>
<organism evidence="1 2">
    <name type="scientific">Pleurotus eryngii</name>
    <name type="common">Boletus of the steppes</name>
    <dbReference type="NCBI Taxonomy" id="5323"/>
    <lineage>
        <taxon>Eukaryota</taxon>
        <taxon>Fungi</taxon>
        <taxon>Dikarya</taxon>
        <taxon>Basidiomycota</taxon>
        <taxon>Agaricomycotina</taxon>
        <taxon>Agaricomycetes</taxon>
        <taxon>Agaricomycetidae</taxon>
        <taxon>Agaricales</taxon>
        <taxon>Pleurotineae</taxon>
        <taxon>Pleurotaceae</taxon>
        <taxon>Pleurotus</taxon>
    </lineage>
</organism>
<comment type="caution">
    <text evidence="1">The sequence shown here is derived from an EMBL/GenBank/DDBJ whole genome shotgun (WGS) entry which is preliminary data.</text>
</comment>
<proteinExistence type="predicted"/>
<reference evidence="1" key="1">
    <citation type="submission" date="2020-11" db="EMBL/GenBank/DDBJ databases">
        <authorList>
            <consortium name="DOE Joint Genome Institute"/>
            <person name="Ahrendt S."/>
            <person name="Riley R."/>
            <person name="Andreopoulos W."/>
            <person name="Labutti K."/>
            <person name="Pangilinan J."/>
            <person name="Ruiz-Duenas F.J."/>
            <person name="Barrasa J.M."/>
            <person name="Sanchez-Garcia M."/>
            <person name="Camarero S."/>
            <person name="Miyauchi S."/>
            <person name="Serrano A."/>
            <person name="Linde D."/>
            <person name="Babiker R."/>
            <person name="Drula E."/>
            <person name="Ayuso-Fernandez I."/>
            <person name="Pacheco R."/>
            <person name="Padilla G."/>
            <person name="Ferreira P."/>
            <person name="Barriuso J."/>
            <person name="Kellner H."/>
            <person name="Castanera R."/>
            <person name="Alfaro M."/>
            <person name="Ramirez L."/>
            <person name="Pisabarro A.G."/>
            <person name="Kuo A."/>
            <person name="Tritt A."/>
            <person name="Lipzen A."/>
            <person name="He G."/>
            <person name="Yan M."/>
            <person name="Ng V."/>
            <person name="Cullen D."/>
            <person name="Martin F."/>
            <person name="Rosso M.-N."/>
            <person name="Henrissat B."/>
            <person name="Hibbett D."/>
            <person name="Martinez A.T."/>
            <person name="Grigoriev I.V."/>
        </authorList>
    </citation>
    <scope>NUCLEOTIDE SEQUENCE</scope>
    <source>
        <strain evidence="1">ATCC 90797</strain>
    </source>
</reference>
<dbReference type="EMBL" id="MU154526">
    <property type="protein sequence ID" value="KAF9500786.1"/>
    <property type="molecule type" value="Genomic_DNA"/>
</dbReference>